<protein>
    <submittedName>
        <fullName evidence="1">Uncharacterized protein</fullName>
    </submittedName>
</protein>
<evidence type="ECO:0000313" key="1">
    <source>
        <dbReference type="EMBL" id="RXL17167.1"/>
    </source>
</evidence>
<gene>
    <name evidence="1" type="ORF">EKD96_21210</name>
</gene>
<reference evidence="1" key="1">
    <citation type="submission" date="2019-01" db="EMBL/GenBank/DDBJ databases">
        <title>Whole genome sequencing of Salmonella enterica.</title>
        <authorList>
            <person name="Cao G."/>
        </authorList>
    </citation>
    <scope>NUCLEOTIDE SEQUENCE [LARGE SCALE GENOMIC DNA]</scope>
    <source>
        <strain evidence="1">CFSAN074594</strain>
    </source>
</reference>
<organism evidence="1">
    <name type="scientific">Salmonella enterica</name>
    <name type="common">Salmonella choleraesuis</name>
    <dbReference type="NCBI Taxonomy" id="28901"/>
    <lineage>
        <taxon>Bacteria</taxon>
        <taxon>Pseudomonadati</taxon>
        <taxon>Pseudomonadota</taxon>
        <taxon>Gammaproteobacteria</taxon>
        <taxon>Enterobacterales</taxon>
        <taxon>Enterobacteriaceae</taxon>
        <taxon>Salmonella</taxon>
    </lineage>
</organism>
<name>A0A4Q1DL31_SALER</name>
<dbReference type="AlphaFoldDB" id="A0A4Q1DL31"/>
<accession>A0A4Q1DL31</accession>
<proteinExistence type="predicted"/>
<dbReference type="RefSeq" id="WP_001281794.1">
    <property type="nucleotide sequence ID" value="NZ_MXLS01000021.1"/>
</dbReference>
<dbReference type="Proteomes" id="UP000839536">
    <property type="component" value="Unassembled WGS sequence"/>
</dbReference>
<comment type="caution">
    <text evidence="1">The sequence shown here is derived from an EMBL/GenBank/DDBJ whole genome shotgun (WGS) entry which is preliminary data.</text>
</comment>
<sequence>MSDLTMGNKKIFLMDVDPFAHRTPDATVDEFIYEHELVEETEDNYLLMGVGYPGDVVRFPRELYTRHDTREEALIHLDRIALDMIQELEERTSKLQHLIDAIDVEFRKP</sequence>
<dbReference type="EMBL" id="SDIQ01000044">
    <property type="protein sequence ID" value="RXL17167.1"/>
    <property type="molecule type" value="Genomic_DNA"/>
</dbReference>